<feature type="compositionally biased region" description="Basic and acidic residues" evidence="1">
    <location>
        <begin position="138"/>
        <end position="157"/>
    </location>
</feature>
<dbReference type="InterPro" id="IPR036873">
    <property type="entry name" value="Rhodanese-like_dom_sf"/>
</dbReference>
<dbReference type="Gene3D" id="3.40.250.10">
    <property type="entry name" value="Rhodanese-like domain"/>
    <property type="match status" value="1"/>
</dbReference>
<feature type="compositionally biased region" description="Basic residues" evidence="1">
    <location>
        <begin position="54"/>
        <end position="66"/>
    </location>
</feature>
<dbReference type="GO" id="GO:0090333">
    <property type="term" value="P:regulation of stomatal closure"/>
    <property type="evidence" value="ECO:0007669"/>
    <property type="project" value="InterPro"/>
</dbReference>
<dbReference type="GO" id="GO:0071277">
    <property type="term" value="P:cellular response to calcium ion"/>
    <property type="evidence" value="ECO:0007669"/>
    <property type="project" value="InterPro"/>
</dbReference>
<evidence type="ECO:0000313" key="4">
    <source>
        <dbReference type="EnsemblPlants" id="AES71907"/>
    </source>
</evidence>
<dbReference type="PROSITE" id="PS50206">
    <property type="entry name" value="RHODANESE_3"/>
    <property type="match status" value="1"/>
</dbReference>
<feature type="region of interest" description="Disordered" evidence="1">
    <location>
        <begin position="311"/>
        <end position="425"/>
    </location>
</feature>
<reference evidence="3 5" key="1">
    <citation type="journal article" date="2011" name="Nature">
        <title>The Medicago genome provides insight into the evolution of rhizobial symbioses.</title>
        <authorList>
            <person name="Young N.D."/>
            <person name="Debelle F."/>
            <person name="Oldroyd G.E."/>
            <person name="Geurts R."/>
            <person name="Cannon S.B."/>
            <person name="Udvardi M.K."/>
            <person name="Benedito V.A."/>
            <person name="Mayer K.F."/>
            <person name="Gouzy J."/>
            <person name="Schoof H."/>
            <person name="Van de Peer Y."/>
            <person name="Proost S."/>
            <person name="Cook D.R."/>
            <person name="Meyers B.C."/>
            <person name="Spannagl M."/>
            <person name="Cheung F."/>
            <person name="De Mita S."/>
            <person name="Krishnakumar V."/>
            <person name="Gundlach H."/>
            <person name="Zhou S."/>
            <person name="Mudge J."/>
            <person name="Bharti A.K."/>
            <person name="Murray J.D."/>
            <person name="Naoumkina M.A."/>
            <person name="Rosen B."/>
            <person name="Silverstein K.A."/>
            <person name="Tang H."/>
            <person name="Rombauts S."/>
            <person name="Zhao P.X."/>
            <person name="Zhou P."/>
            <person name="Barbe V."/>
            <person name="Bardou P."/>
            <person name="Bechner M."/>
            <person name="Bellec A."/>
            <person name="Berger A."/>
            <person name="Berges H."/>
            <person name="Bidwell S."/>
            <person name="Bisseling T."/>
            <person name="Choisne N."/>
            <person name="Couloux A."/>
            <person name="Denny R."/>
            <person name="Deshpande S."/>
            <person name="Dai X."/>
            <person name="Doyle J.J."/>
            <person name="Dudez A.M."/>
            <person name="Farmer A.D."/>
            <person name="Fouteau S."/>
            <person name="Franken C."/>
            <person name="Gibelin C."/>
            <person name="Gish J."/>
            <person name="Goldstein S."/>
            <person name="Gonzalez A.J."/>
            <person name="Green P.J."/>
            <person name="Hallab A."/>
            <person name="Hartog M."/>
            <person name="Hua A."/>
            <person name="Humphray S.J."/>
            <person name="Jeong D.H."/>
            <person name="Jing Y."/>
            <person name="Jocker A."/>
            <person name="Kenton S.M."/>
            <person name="Kim D.J."/>
            <person name="Klee K."/>
            <person name="Lai H."/>
            <person name="Lang C."/>
            <person name="Lin S."/>
            <person name="Macmil S.L."/>
            <person name="Magdelenat G."/>
            <person name="Matthews L."/>
            <person name="McCorrison J."/>
            <person name="Monaghan E.L."/>
            <person name="Mun J.H."/>
            <person name="Najar F.Z."/>
            <person name="Nicholson C."/>
            <person name="Noirot C."/>
            <person name="O'Bleness M."/>
            <person name="Paule C.R."/>
            <person name="Poulain J."/>
            <person name="Prion F."/>
            <person name="Qin B."/>
            <person name="Qu C."/>
            <person name="Retzel E.F."/>
            <person name="Riddle C."/>
            <person name="Sallet E."/>
            <person name="Samain S."/>
            <person name="Samson N."/>
            <person name="Sanders I."/>
            <person name="Saurat O."/>
            <person name="Scarpelli C."/>
            <person name="Schiex T."/>
            <person name="Segurens B."/>
            <person name="Severin A.J."/>
            <person name="Sherrier D.J."/>
            <person name="Shi R."/>
            <person name="Sims S."/>
            <person name="Singer S.R."/>
            <person name="Sinharoy S."/>
            <person name="Sterck L."/>
            <person name="Viollet A."/>
            <person name="Wang B.B."/>
            <person name="Wang K."/>
            <person name="Wang M."/>
            <person name="Wang X."/>
            <person name="Warfsmann J."/>
            <person name="Weissenbach J."/>
            <person name="White D.D."/>
            <person name="White J.D."/>
            <person name="Wiley G.B."/>
            <person name="Wincker P."/>
            <person name="Xing Y."/>
            <person name="Yang L."/>
            <person name="Yao Z."/>
            <person name="Ying F."/>
            <person name="Zhai J."/>
            <person name="Zhou L."/>
            <person name="Zuber A."/>
            <person name="Denarie J."/>
            <person name="Dixon R.A."/>
            <person name="May G.D."/>
            <person name="Schwartz D.C."/>
            <person name="Rogers J."/>
            <person name="Quetier F."/>
            <person name="Town C.D."/>
            <person name="Roe B.A."/>
        </authorList>
    </citation>
    <scope>NUCLEOTIDE SEQUENCE [LARGE SCALE GENOMIC DNA]</scope>
    <source>
        <strain evidence="3">A17</strain>
        <strain evidence="4 5">cv. Jemalong A17</strain>
    </source>
</reference>
<dbReference type="EnsemblPlants" id="AES71907">
    <property type="protein sequence ID" value="AES71907"/>
    <property type="gene ID" value="MTR_3g084030"/>
</dbReference>
<feature type="compositionally biased region" description="Basic and acidic residues" evidence="1">
    <location>
        <begin position="40"/>
        <end position="53"/>
    </location>
</feature>
<reference evidence="3 5" key="2">
    <citation type="journal article" date="2014" name="BMC Genomics">
        <title>An improved genome release (version Mt4.0) for the model legume Medicago truncatula.</title>
        <authorList>
            <person name="Tang H."/>
            <person name="Krishnakumar V."/>
            <person name="Bidwell S."/>
            <person name="Rosen B."/>
            <person name="Chan A."/>
            <person name="Zhou S."/>
            <person name="Gentzbittel L."/>
            <person name="Childs K.L."/>
            <person name="Yandell M."/>
            <person name="Gundlach H."/>
            <person name="Mayer K.F."/>
            <person name="Schwartz D.C."/>
            <person name="Town C.D."/>
        </authorList>
    </citation>
    <scope>GENOME REANNOTATION</scope>
    <source>
        <strain evidence="4 5">cv. Jemalong A17</strain>
    </source>
</reference>
<dbReference type="PANTHER" id="PTHR34209:SF3">
    <property type="entry name" value="RHODANESE_CELL CYCLE CONTROL PHOSPHATASE SUPERFAMILY PROTEIN"/>
    <property type="match status" value="1"/>
</dbReference>
<reference evidence="4" key="3">
    <citation type="submission" date="2015-04" db="UniProtKB">
        <authorList>
            <consortium name="EnsemblPlants"/>
        </authorList>
    </citation>
    <scope>IDENTIFICATION</scope>
    <source>
        <strain evidence="4">cv. Jemalong A17</strain>
    </source>
</reference>
<gene>
    <name evidence="3" type="ordered locus">MTR_3g084030</name>
</gene>
<dbReference type="STRING" id="3880.G7JA79"/>
<dbReference type="CDD" id="cd00158">
    <property type="entry name" value="RHOD"/>
    <property type="match status" value="1"/>
</dbReference>
<feature type="region of interest" description="Disordered" evidence="1">
    <location>
        <begin position="34"/>
        <end position="181"/>
    </location>
</feature>
<dbReference type="PANTHER" id="PTHR34209">
    <property type="entry name" value="RHODANESE/CELL CYCLE CONTROL PHOSPHATASE SUPERFAMILY PROTEIN"/>
    <property type="match status" value="1"/>
</dbReference>
<name>G7JA79_MEDTR</name>
<protein>
    <submittedName>
        <fullName evidence="3">Rhodanese/cell cycle control phosphatase superfamily protein</fullName>
    </submittedName>
</protein>
<feature type="region of interest" description="Disordered" evidence="1">
    <location>
        <begin position="1351"/>
        <end position="1378"/>
    </location>
</feature>
<dbReference type="ExpressionAtlas" id="G7JA79">
    <property type="expression patterns" value="differential"/>
</dbReference>
<feature type="compositionally biased region" description="Polar residues" evidence="1">
    <location>
        <begin position="1360"/>
        <end position="1378"/>
    </location>
</feature>
<dbReference type="Pfam" id="PF00581">
    <property type="entry name" value="Rhodanese"/>
    <property type="match status" value="1"/>
</dbReference>
<dbReference type="InterPro" id="IPR001763">
    <property type="entry name" value="Rhodanese-like_dom"/>
</dbReference>
<accession>A0A0C3VKL0</accession>
<dbReference type="SMART" id="SM00450">
    <property type="entry name" value="RHOD"/>
    <property type="match status" value="1"/>
</dbReference>
<organism evidence="3 5">
    <name type="scientific">Medicago truncatula</name>
    <name type="common">Barrel medic</name>
    <name type="synonym">Medicago tribuloides</name>
    <dbReference type="NCBI Taxonomy" id="3880"/>
    <lineage>
        <taxon>Eukaryota</taxon>
        <taxon>Viridiplantae</taxon>
        <taxon>Streptophyta</taxon>
        <taxon>Embryophyta</taxon>
        <taxon>Tracheophyta</taxon>
        <taxon>Spermatophyta</taxon>
        <taxon>Magnoliopsida</taxon>
        <taxon>eudicotyledons</taxon>
        <taxon>Gunneridae</taxon>
        <taxon>Pentapetalae</taxon>
        <taxon>rosids</taxon>
        <taxon>fabids</taxon>
        <taxon>Fabales</taxon>
        <taxon>Fabaceae</taxon>
        <taxon>Papilionoideae</taxon>
        <taxon>50 kb inversion clade</taxon>
        <taxon>NPAAA clade</taxon>
        <taxon>Hologalegina</taxon>
        <taxon>IRL clade</taxon>
        <taxon>Trifolieae</taxon>
        <taxon>Medicago</taxon>
    </lineage>
</organism>
<dbReference type="EMBL" id="CM001219">
    <property type="protein sequence ID" value="AES71907.2"/>
    <property type="molecule type" value="Genomic_DNA"/>
</dbReference>
<feature type="compositionally biased region" description="Basic and acidic residues" evidence="1">
    <location>
        <begin position="67"/>
        <end position="116"/>
    </location>
</feature>
<dbReference type="HOGENOM" id="CLU_255813_0_0_1"/>
<proteinExistence type="predicted"/>
<feature type="domain" description="Rhodanese" evidence="2">
    <location>
        <begin position="1111"/>
        <end position="1229"/>
    </location>
</feature>
<dbReference type="InterPro" id="IPR044690">
    <property type="entry name" value="CAS_plant"/>
</dbReference>
<feature type="compositionally biased region" description="Basic and acidic residues" evidence="1">
    <location>
        <begin position="166"/>
        <end position="181"/>
    </location>
</feature>
<feature type="region of interest" description="Disordered" evidence="1">
    <location>
        <begin position="192"/>
        <end position="211"/>
    </location>
</feature>
<dbReference type="eggNOG" id="ENOG502QS3H">
    <property type="taxonomic scope" value="Eukaryota"/>
</dbReference>
<dbReference type="SUPFAM" id="SSF52821">
    <property type="entry name" value="Rhodanese/Cell cycle control phosphatase"/>
    <property type="match status" value="1"/>
</dbReference>
<dbReference type="Proteomes" id="UP000002051">
    <property type="component" value="Chromosome 3"/>
</dbReference>
<sequence length="1378" mass="151387">MVHGQENSCWFDLFLEQEDTLGISGFCAMSRCFPFPPPGYEKKSRTDDVDLLKKERRKEKKHKKEKKDKEKKESKENGEKEGRDGKHKDKKDKKEKSREKKKDKDKDKDNGKDKSKISAADGRGSPAQAQGLNAGNLHQKEIKQNDKKAFLFEDRLTKQHGSNNGEKARENNHLAEENKDSKFLMELDRRVRNNDGGAGTQLVQQSTTADCRKDEGTVRLVAKISGTGTWPDGKEKLQNKGVDAKKIDGRGIRAEARPIGNATVQNHAVDGKKIGTWPNGKEKFQDKGVDAKKIDGRGICTEARPIGNAAVQNHAGNCHPRPLEKNFDKTLEGRVEGTDRTKEEKDDKRRDKRKDDKRGDKRKEKDKEKKGHGKDKDRDKEKKKEEKAKQKIENRNGEQNKLKDSNKAGLVDPNSSTQVSKNSHENSIIGVNLKKRNEIDSNGVLHAHENSITRGNLKKWKEIDSNGVLHAHENSITGGNLKKRKEIDSNGVLHAHENSITGGNLKKRKEIDSNGVLHAHENSIIGDNLKKQKEIESNGVLHANENSIIGDNLTKRKEINSNGVLHAHGNSIIGDNLKKRKEIDSNGVLHAHDSRPSMLPGPSSSHPFTENGRILEPCQISPINASDGPAAATNVKVENKDRKINGIIEVPTSVVSPNKIPTATVPANPVIKVPKPHPDTKYISQVYSVPKANEWSDFDDQEWLFGSNHSQERKPVVKSSEVVDTLQAKLGVCSSHFTPYSNNSFTNVHPSIHHLQFNMRMLPFCSSTPCYSPSSQIPLFGGLQSLCPIRKDFESRGVVEENVHLGLYHGTPSLRSSFTAQAIKTVSAWDNSSLSTGEFRYSLSTVPEELVDFAKQSTEVSEPLVAPTVHPEAILSSTDITSGKIESVPSLIKGGNESLAATKASATEVFAGINETFSDSINKGENALRSSVDTATSFIDSVVKNATTSADNAFSKVFSAADQTGDLANKKITSFSSEIDGVTSKAPGLVIDVLRRTVVAVESSLSSGASYVVYLYGSAKEFIPAEIRDTVNIYEDKAAQVLRPVGSATQQIYMAFYSLEKSLGLDPNDPIIPFVVFVGSSATLWTIYWLWKYGGYSGDLSPKSAFELLAGDSNAVLIDVRSEDLREKDGIPDIRRAARFRYASVTPIEVDGSIRKLLKGGRDLDDSLIAAIIQNLKIVKDSSKVIVLDADGTRSKGIARSLKKIGVKNPYLVQGGFQSWVKQSLRIKELKPETALTILNEEAEAILEDIRPSPWQLLGSGTALLAGSYALVEWEKTLQLIGVFGLSLTIYLRVSSYEKSEDLNQDVRFLLLAPVKIGGQAFSWAAGKLESNGIGLPTSPSSLDVQNRVLQAAAKHESQPSDSEGSQDPTPESTVSLN</sequence>
<keyword evidence="5" id="KW-1185">Reference proteome</keyword>
<evidence type="ECO:0000259" key="2">
    <source>
        <dbReference type="PROSITE" id="PS50206"/>
    </source>
</evidence>
<evidence type="ECO:0000313" key="5">
    <source>
        <dbReference type="Proteomes" id="UP000002051"/>
    </source>
</evidence>
<dbReference type="GO" id="GO:0009704">
    <property type="term" value="P:de-etiolation"/>
    <property type="evidence" value="ECO:0007669"/>
    <property type="project" value="InterPro"/>
</dbReference>
<evidence type="ECO:0000313" key="3">
    <source>
        <dbReference type="EMBL" id="AES71907.2"/>
    </source>
</evidence>
<feature type="compositionally biased region" description="Basic and acidic residues" evidence="1">
    <location>
        <begin position="321"/>
        <end position="406"/>
    </location>
</feature>
<accession>G7JA79</accession>
<evidence type="ECO:0000256" key="1">
    <source>
        <dbReference type="SAM" id="MobiDB-lite"/>
    </source>
</evidence>